<comment type="caution">
    <text evidence="1">The sequence shown here is derived from an EMBL/GenBank/DDBJ whole genome shotgun (WGS) entry which is preliminary data.</text>
</comment>
<evidence type="ECO:0000313" key="1">
    <source>
        <dbReference type="EMBL" id="GGB34006.1"/>
    </source>
</evidence>
<name>A0A916T8B1_9ACTN</name>
<dbReference type="SUPFAM" id="SSF52980">
    <property type="entry name" value="Restriction endonuclease-like"/>
    <property type="match status" value="1"/>
</dbReference>
<evidence type="ECO:0000313" key="2">
    <source>
        <dbReference type="Proteomes" id="UP000621454"/>
    </source>
</evidence>
<evidence type="ECO:0008006" key="3">
    <source>
        <dbReference type="Google" id="ProtNLM"/>
    </source>
</evidence>
<proteinExistence type="predicted"/>
<protein>
    <recommendedName>
        <fullName evidence="3">DUF559 domain-containing protein</fullName>
    </recommendedName>
</protein>
<keyword evidence="2" id="KW-1185">Reference proteome</keyword>
<sequence>MTQSELRQGLRRGNLTKLRHGWYASADADPQVVAAVSRGGVLSCVSALRAHGVWVPEHPRGVHARAKPSIMRSNPKNFCRQHWSPEPESGAVDDVPTALRHAVRCLDDEGIVVVCDSLLNSGMMTADQLQATLSRAPVRIRRLLDKCDATAQSGTETMARLRFRARGLRVRTQVHIPTIGIVDMLIGESLIFECDGRQYHADDEQFERDRERDRRAVAMGYSRIRGTYRQVVHRWDEVDADVMAIVRRGDHLRKPLI</sequence>
<gene>
    <name evidence="1" type="ORF">GCM10011489_22650</name>
</gene>
<reference evidence="1" key="1">
    <citation type="journal article" date="2014" name="Int. J. Syst. Evol. Microbiol.">
        <title>Complete genome sequence of Corynebacterium casei LMG S-19264T (=DSM 44701T), isolated from a smear-ripened cheese.</title>
        <authorList>
            <consortium name="US DOE Joint Genome Institute (JGI-PGF)"/>
            <person name="Walter F."/>
            <person name="Albersmeier A."/>
            <person name="Kalinowski J."/>
            <person name="Ruckert C."/>
        </authorList>
    </citation>
    <scope>NUCLEOTIDE SEQUENCE</scope>
    <source>
        <strain evidence="1">CGMCC 1.12827</strain>
    </source>
</reference>
<dbReference type="AlphaFoldDB" id="A0A916T8B1"/>
<dbReference type="Gene3D" id="3.40.960.10">
    <property type="entry name" value="VSR Endonuclease"/>
    <property type="match status" value="1"/>
</dbReference>
<organism evidence="1 2">
    <name type="scientific">Gordonia jinhuaensis</name>
    <dbReference type="NCBI Taxonomy" id="1517702"/>
    <lineage>
        <taxon>Bacteria</taxon>
        <taxon>Bacillati</taxon>
        <taxon>Actinomycetota</taxon>
        <taxon>Actinomycetes</taxon>
        <taxon>Mycobacteriales</taxon>
        <taxon>Gordoniaceae</taxon>
        <taxon>Gordonia</taxon>
    </lineage>
</organism>
<reference evidence="1" key="2">
    <citation type="submission" date="2020-09" db="EMBL/GenBank/DDBJ databases">
        <authorList>
            <person name="Sun Q."/>
            <person name="Zhou Y."/>
        </authorList>
    </citation>
    <scope>NUCLEOTIDE SEQUENCE</scope>
    <source>
        <strain evidence="1">CGMCC 1.12827</strain>
    </source>
</reference>
<dbReference type="EMBL" id="BMGC01000014">
    <property type="protein sequence ID" value="GGB34006.1"/>
    <property type="molecule type" value="Genomic_DNA"/>
</dbReference>
<dbReference type="Proteomes" id="UP000621454">
    <property type="component" value="Unassembled WGS sequence"/>
</dbReference>
<accession>A0A916T8B1</accession>
<dbReference type="InterPro" id="IPR011335">
    <property type="entry name" value="Restrct_endonuc-II-like"/>
</dbReference>